<dbReference type="PRINTS" id="PR00081">
    <property type="entry name" value="GDHRDH"/>
</dbReference>
<dbReference type="Pfam" id="PF00106">
    <property type="entry name" value="adh_short"/>
    <property type="match status" value="1"/>
</dbReference>
<dbReference type="Gene3D" id="3.40.50.720">
    <property type="entry name" value="NAD(P)-binding Rossmann-like Domain"/>
    <property type="match status" value="1"/>
</dbReference>
<keyword evidence="6" id="KW-1185">Reference proteome</keyword>
<evidence type="ECO:0008006" key="7">
    <source>
        <dbReference type="Google" id="ProtNLM"/>
    </source>
</evidence>
<dbReference type="InterPro" id="IPR002347">
    <property type="entry name" value="SDR_fam"/>
</dbReference>
<evidence type="ECO:0000256" key="2">
    <source>
        <dbReference type="ARBA" id="ARBA00022857"/>
    </source>
</evidence>
<dbReference type="OrthoDB" id="37659at2759"/>
<evidence type="ECO:0000256" key="1">
    <source>
        <dbReference type="ARBA" id="ARBA00006484"/>
    </source>
</evidence>
<gene>
    <name evidence="5" type="ORF">TPAR_00889</name>
</gene>
<keyword evidence="3" id="KW-0560">Oxidoreductase</keyword>
<dbReference type="GO" id="GO:0005737">
    <property type="term" value="C:cytoplasm"/>
    <property type="evidence" value="ECO:0007669"/>
    <property type="project" value="TreeGrafter"/>
</dbReference>
<evidence type="ECO:0000313" key="5">
    <source>
        <dbReference type="EMBL" id="POR38901.1"/>
    </source>
</evidence>
<dbReference type="InterPro" id="IPR020904">
    <property type="entry name" value="Sc_DH/Rdtase_CS"/>
</dbReference>
<comment type="caution">
    <text evidence="5">The sequence shown here is derived from an EMBL/GenBank/DDBJ whole genome shotgun (WGS) entry which is preliminary data.</text>
</comment>
<evidence type="ECO:0000256" key="4">
    <source>
        <dbReference type="RuleBase" id="RU000363"/>
    </source>
</evidence>
<evidence type="ECO:0000256" key="3">
    <source>
        <dbReference type="ARBA" id="ARBA00023002"/>
    </source>
</evidence>
<dbReference type="Proteomes" id="UP000237481">
    <property type="component" value="Unassembled WGS sequence"/>
</dbReference>
<dbReference type="PRINTS" id="PR00080">
    <property type="entry name" value="SDRFAMILY"/>
</dbReference>
<sequence>MPTTLTDSRAPAESDPNRLSVIVTGGASGIGLALTRHFASQGHQVAVLDVNSKTGPEIVMEVAIEYPQATVSFKWCDISSWEAQSIIFEQVYREHDNRIDAVMANAGISEQGAGALDCVPREVAQKPSLRMADINLNGAIYTVALSVHYMQKNDIGSRLPSSRGSIVCTASSAAIYPFPVSPLYAASKAGMVGFVRSMAVRLQESKIQINALAPVVIETNITPDKSLFKQMIVTPASTLTRGVAKFIDDPSLTGQLAEVHGEKVTLRPQAEYVDADTEKNMKMFWSIGHA</sequence>
<protein>
    <recommendedName>
        <fullName evidence="7">Short chain dehydrogenase/reductase</fullName>
    </recommendedName>
</protein>
<dbReference type="SUPFAM" id="SSF51735">
    <property type="entry name" value="NAD(P)-binding Rossmann-fold domains"/>
    <property type="match status" value="1"/>
</dbReference>
<organism evidence="5 6">
    <name type="scientific">Tolypocladium paradoxum</name>
    <dbReference type="NCBI Taxonomy" id="94208"/>
    <lineage>
        <taxon>Eukaryota</taxon>
        <taxon>Fungi</taxon>
        <taxon>Dikarya</taxon>
        <taxon>Ascomycota</taxon>
        <taxon>Pezizomycotina</taxon>
        <taxon>Sordariomycetes</taxon>
        <taxon>Hypocreomycetidae</taxon>
        <taxon>Hypocreales</taxon>
        <taxon>Ophiocordycipitaceae</taxon>
        <taxon>Tolypocladium</taxon>
    </lineage>
</organism>
<dbReference type="GO" id="GO:0016616">
    <property type="term" value="F:oxidoreductase activity, acting on the CH-OH group of donors, NAD or NADP as acceptor"/>
    <property type="evidence" value="ECO:0007669"/>
    <property type="project" value="TreeGrafter"/>
</dbReference>
<dbReference type="EMBL" id="PKSG01000090">
    <property type="protein sequence ID" value="POR38901.1"/>
    <property type="molecule type" value="Genomic_DNA"/>
</dbReference>
<proteinExistence type="inferred from homology"/>
<reference evidence="5 6" key="1">
    <citation type="submission" date="2018-01" db="EMBL/GenBank/DDBJ databases">
        <title>Harnessing the power of phylogenomics to disentangle the directionality and signatures of interkingdom host jumping in the parasitic fungal genus Tolypocladium.</title>
        <authorList>
            <person name="Quandt C.A."/>
            <person name="Patterson W."/>
            <person name="Spatafora J.W."/>
        </authorList>
    </citation>
    <scope>NUCLEOTIDE SEQUENCE [LARGE SCALE GENOMIC DNA]</scope>
    <source>
        <strain evidence="5 6">NRBC 100945</strain>
    </source>
</reference>
<evidence type="ECO:0000313" key="6">
    <source>
        <dbReference type="Proteomes" id="UP000237481"/>
    </source>
</evidence>
<name>A0A2S4L942_9HYPO</name>
<dbReference type="AlphaFoldDB" id="A0A2S4L942"/>
<dbReference type="PANTHER" id="PTHR44229">
    <property type="entry name" value="15-HYDROXYPROSTAGLANDIN DEHYDROGENASE [NAD(+)]"/>
    <property type="match status" value="1"/>
</dbReference>
<dbReference type="InterPro" id="IPR036291">
    <property type="entry name" value="NAD(P)-bd_dom_sf"/>
</dbReference>
<comment type="similarity">
    <text evidence="1 4">Belongs to the short-chain dehydrogenases/reductases (SDR) family.</text>
</comment>
<dbReference type="STRING" id="94208.A0A2S4L942"/>
<dbReference type="PROSITE" id="PS00061">
    <property type="entry name" value="ADH_SHORT"/>
    <property type="match status" value="1"/>
</dbReference>
<dbReference type="PANTHER" id="PTHR44229:SF4">
    <property type="entry name" value="15-HYDROXYPROSTAGLANDIN DEHYDROGENASE [NAD(+)]"/>
    <property type="match status" value="1"/>
</dbReference>
<accession>A0A2S4L942</accession>
<keyword evidence="2" id="KW-0521">NADP</keyword>